<dbReference type="EMBL" id="AP021861">
    <property type="protein sequence ID" value="BBO35529.1"/>
    <property type="molecule type" value="Genomic_DNA"/>
</dbReference>
<gene>
    <name evidence="1" type="ORF">PLANPX_5141</name>
</gene>
<keyword evidence="2" id="KW-1185">Reference proteome</keyword>
<name>A0A5K7XPX2_9BACT</name>
<accession>A0A5K7XPX2</accession>
<organism evidence="1 2">
    <name type="scientific">Lacipirellula parvula</name>
    <dbReference type="NCBI Taxonomy" id="2650471"/>
    <lineage>
        <taxon>Bacteria</taxon>
        <taxon>Pseudomonadati</taxon>
        <taxon>Planctomycetota</taxon>
        <taxon>Planctomycetia</taxon>
        <taxon>Pirellulales</taxon>
        <taxon>Lacipirellulaceae</taxon>
        <taxon>Lacipirellula</taxon>
    </lineage>
</organism>
<sequence>MVRILLAVFIGLVAVPCGAEEIPLKSIWSWGLPDTQLVTDIDPVVVEEVKKVPIRNAMTPLVVAAGLGDKSLTYKFVGAMKALDGKPGFAVPGHATEALRNAANTPLDAIPDTLPAGNVTLVFSSPRTADKLSIQKVVRTGNKIEIQYGLASRGGHFVDSDYFALIPLGELRPGKYDVAISTEQKPRRSAQHISKPFSFTVE</sequence>
<dbReference type="AlphaFoldDB" id="A0A5K7XPX2"/>
<protein>
    <submittedName>
        <fullName evidence="1">Uncharacterized protein</fullName>
    </submittedName>
</protein>
<evidence type="ECO:0000313" key="2">
    <source>
        <dbReference type="Proteomes" id="UP000326837"/>
    </source>
</evidence>
<proteinExistence type="predicted"/>
<reference evidence="2" key="1">
    <citation type="submission" date="2019-10" db="EMBL/GenBank/DDBJ databases">
        <title>Lacipirellula parvula gen. nov., sp. nov., representing a lineage of planctomycetes widespread in freshwater anoxic habitats, and description of the family Lacipirellulaceae.</title>
        <authorList>
            <person name="Dedysh S.N."/>
            <person name="Kulichevskaya I.S."/>
            <person name="Beletsky A.V."/>
            <person name="Rakitin A.L."/>
            <person name="Mardanov A.V."/>
            <person name="Ivanova A.A."/>
            <person name="Saltykova V.X."/>
            <person name="Rijpstra W.I.C."/>
            <person name="Sinninghe Damste J.S."/>
            <person name="Ravin N.V."/>
        </authorList>
    </citation>
    <scope>NUCLEOTIDE SEQUENCE [LARGE SCALE GENOMIC DNA]</scope>
    <source>
        <strain evidence="2">PX69</strain>
    </source>
</reference>
<dbReference type="Proteomes" id="UP000326837">
    <property type="component" value="Chromosome"/>
</dbReference>
<evidence type="ECO:0000313" key="1">
    <source>
        <dbReference type="EMBL" id="BBO35529.1"/>
    </source>
</evidence>
<dbReference type="RefSeq" id="WP_152100892.1">
    <property type="nucleotide sequence ID" value="NZ_AP021861.1"/>
</dbReference>
<dbReference type="KEGG" id="lpav:PLANPX_5141"/>